<keyword evidence="4 5" id="KW-0472">Membrane</keyword>
<dbReference type="GO" id="GO:0005384">
    <property type="term" value="F:manganese ion transmembrane transporter activity"/>
    <property type="evidence" value="ECO:0007669"/>
    <property type="project" value="InterPro"/>
</dbReference>
<proteinExistence type="predicted"/>
<dbReference type="AlphaFoldDB" id="A0A0G0PC63"/>
<keyword evidence="3 5" id="KW-1133">Transmembrane helix</keyword>
<evidence type="ECO:0000256" key="2">
    <source>
        <dbReference type="ARBA" id="ARBA00022692"/>
    </source>
</evidence>
<dbReference type="Proteomes" id="UP000033944">
    <property type="component" value="Unassembled WGS sequence"/>
</dbReference>
<dbReference type="InterPro" id="IPR008217">
    <property type="entry name" value="Ccc1_fam"/>
</dbReference>
<evidence type="ECO:0000256" key="5">
    <source>
        <dbReference type="SAM" id="Phobius"/>
    </source>
</evidence>
<gene>
    <name evidence="6" type="ORF">UT10_C0015G0012</name>
</gene>
<feature type="transmembrane region" description="Helical" evidence="5">
    <location>
        <begin position="147"/>
        <end position="167"/>
    </location>
</feature>
<evidence type="ECO:0000256" key="3">
    <source>
        <dbReference type="ARBA" id="ARBA00022989"/>
    </source>
</evidence>
<evidence type="ECO:0000313" key="7">
    <source>
        <dbReference type="Proteomes" id="UP000033944"/>
    </source>
</evidence>
<evidence type="ECO:0008006" key="8">
    <source>
        <dbReference type="Google" id="ProtNLM"/>
    </source>
</evidence>
<evidence type="ECO:0000256" key="1">
    <source>
        <dbReference type="ARBA" id="ARBA00004127"/>
    </source>
</evidence>
<reference evidence="6 7" key="1">
    <citation type="journal article" date="2015" name="Nature">
        <title>rRNA introns, odd ribosomes, and small enigmatic genomes across a large radiation of phyla.</title>
        <authorList>
            <person name="Brown C.T."/>
            <person name="Hug L.A."/>
            <person name="Thomas B.C."/>
            <person name="Sharon I."/>
            <person name="Castelle C.J."/>
            <person name="Singh A."/>
            <person name="Wilkins M.J."/>
            <person name="Williams K.H."/>
            <person name="Banfield J.F."/>
        </authorList>
    </citation>
    <scope>NUCLEOTIDE SEQUENCE [LARGE SCALE GENOMIC DNA]</scope>
</reference>
<dbReference type="EMBL" id="LBVN01000015">
    <property type="protein sequence ID" value="KKQ86871.1"/>
    <property type="molecule type" value="Genomic_DNA"/>
</dbReference>
<dbReference type="GO" id="GO:0030026">
    <property type="term" value="P:intracellular manganese ion homeostasis"/>
    <property type="evidence" value="ECO:0007669"/>
    <property type="project" value="InterPro"/>
</dbReference>
<organism evidence="6 7">
    <name type="scientific">Candidatus Woesebacteria bacterium GW2011_GWB1_38_8b</name>
    <dbReference type="NCBI Taxonomy" id="1618571"/>
    <lineage>
        <taxon>Bacteria</taxon>
        <taxon>Candidatus Woeseibacteriota</taxon>
    </lineage>
</organism>
<dbReference type="GO" id="GO:0012505">
    <property type="term" value="C:endomembrane system"/>
    <property type="evidence" value="ECO:0007669"/>
    <property type="project" value="UniProtKB-SubCell"/>
</dbReference>
<evidence type="ECO:0000313" key="6">
    <source>
        <dbReference type="EMBL" id="KKQ86871.1"/>
    </source>
</evidence>
<accession>A0A0G0PC63</accession>
<evidence type="ECO:0000256" key="4">
    <source>
        <dbReference type="ARBA" id="ARBA00023136"/>
    </source>
</evidence>
<feature type="transmembrane region" description="Helical" evidence="5">
    <location>
        <begin position="116"/>
        <end position="135"/>
    </location>
</feature>
<dbReference type="PANTHER" id="PTHR31851">
    <property type="entry name" value="FE(2+)/MN(2+) TRANSPORTER PCL1"/>
    <property type="match status" value="1"/>
</dbReference>
<name>A0A0G0PC63_9BACT</name>
<sequence length="173" mass="18725">MKVDVHEEGSYIRDAIFAASDGLVTTFAVVAGAYGASLPPSVVIIMGFANLFADGFSMSSGTYLGVKSEIDYEKSEGKKYLKDGSAIKQGIITFFAFVGAGFLPITPYVFDFPNKFIFSLMIVFVSMFLVGTVRAKFTKKGYLESGFETLFIGGFAAVVAFGIGFLIERFVIQ</sequence>
<comment type="caution">
    <text evidence="6">The sequence shown here is derived from an EMBL/GenBank/DDBJ whole genome shotgun (WGS) entry which is preliminary data.</text>
</comment>
<comment type="subcellular location">
    <subcellularLocation>
        <location evidence="1">Endomembrane system</location>
        <topology evidence="1">Multi-pass membrane protein</topology>
    </subcellularLocation>
</comment>
<protein>
    <recommendedName>
        <fullName evidence="8">VIT family protein</fullName>
    </recommendedName>
</protein>
<keyword evidence="2 5" id="KW-0812">Transmembrane</keyword>
<dbReference type="Pfam" id="PF01988">
    <property type="entry name" value="VIT1"/>
    <property type="match status" value="2"/>
</dbReference>
<feature type="transmembrane region" description="Helical" evidence="5">
    <location>
        <begin position="87"/>
        <end position="110"/>
    </location>
</feature>